<protein>
    <submittedName>
        <fullName evidence="1">Uncharacterized protein</fullName>
    </submittedName>
</protein>
<evidence type="ECO:0000313" key="1">
    <source>
        <dbReference type="EMBL" id="MDL0429551.1"/>
    </source>
</evidence>
<organism evidence="1 2">
    <name type="scientific">Marinobacter azerbaijanicus</name>
    <dbReference type="NCBI Taxonomy" id="3050455"/>
    <lineage>
        <taxon>Bacteria</taxon>
        <taxon>Pseudomonadati</taxon>
        <taxon>Pseudomonadota</taxon>
        <taxon>Gammaproteobacteria</taxon>
        <taxon>Pseudomonadales</taxon>
        <taxon>Marinobacteraceae</taxon>
        <taxon>Marinobacter</taxon>
    </lineage>
</organism>
<proteinExistence type="predicted"/>
<gene>
    <name evidence="1" type="ORF">QPM17_00300</name>
</gene>
<comment type="caution">
    <text evidence="1">The sequence shown here is derived from an EMBL/GenBank/DDBJ whole genome shotgun (WGS) entry which is preliminary data.</text>
</comment>
<evidence type="ECO:0000313" key="2">
    <source>
        <dbReference type="Proteomes" id="UP001227964"/>
    </source>
</evidence>
<dbReference type="RefSeq" id="WP_285387768.1">
    <property type="nucleotide sequence ID" value="NZ_JASSVS010000001.1"/>
</dbReference>
<reference evidence="1 2" key="1">
    <citation type="submission" date="2023-06" db="EMBL/GenBank/DDBJ databases">
        <title>Marinobacter azerbaijanicus a moderately halophilic, isolated from Urmia Lake in Azerbaijan region of Iran.</title>
        <authorList>
            <person name="Sanchez-Porro C."/>
            <person name="Aghdam E.M."/>
            <person name="Saheb S.M."/>
            <person name="Tarhriz V."/>
            <person name="Kazemi E."/>
            <person name="Ammozegar M.A."/>
            <person name="Ventosa A."/>
            <person name="Hejazi M.S."/>
        </authorList>
    </citation>
    <scope>NUCLEOTIDE SEQUENCE [LARGE SCALE GENOMIC DNA]</scope>
    <source>
        <strain evidence="1 2">TBZ242</strain>
    </source>
</reference>
<accession>A0ABT7I639</accession>
<dbReference type="Proteomes" id="UP001227964">
    <property type="component" value="Unassembled WGS sequence"/>
</dbReference>
<sequence length="157" mass="17943">MEATTLLSLLATASATGLLVCAIRQHAHNTRNLRILRAQQISANSHIQKSRMDLMETRNRARLLEETVKNGTSAVEKVHKAITTTTFSLIDRFSSNEEFRENARRARETHDQTSESIYRTVHTTNKALHILADSLFFGKKEKKLTARKIRQGREQEE</sequence>
<name>A0ABT7I639_9GAMM</name>
<dbReference type="EMBL" id="JASSVS010000001">
    <property type="protein sequence ID" value="MDL0429551.1"/>
    <property type="molecule type" value="Genomic_DNA"/>
</dbReference>
<keyword evidence="2" id="KW-1185">Reference proteome</keyword>